<dbReference type="CDD" id="cd16916">
    <property type="entry name" value="HATPase_CheA-like"/>
    <property type="match status" value="1"/>
</dbReference>
<evidence type="ECO:0000256" key="10">
    <source>
        <dbReference type="ARBA" id="ARBA00023012"/>
    </source>
</evidence>
<dbReference type="STRING" id="929558.SMGD1_2102"/>
<dbReference type="PANTHER" id="PTHR43395">
    <property type="entry name" value="SENSOR HISTIDINE KINASE CHEA"/>
    <property type="match status" value="1"/>
</dbReference>
<dbReference type="EC" id="2.7.13.3" evidence="2"/>
<dbReference type="InterPro" id="IPR004358">
    <property type="entry name" value="Sig_transdc_His_kin-like_C"/>
</dbReference>
<dbReference type="GO" id="GO:0000155">
    <property type="term" value="F:phosphorelay sensor kinase activity"/>
    <property type="evidence" value="ECO:0007669"/>
    <property type="project" value="InterPro"/>
</dbReference>
<dbReference type="SMART" id="SM00260">
    <property type="entry name" value="CheW"/>
    <property type="match status" value="1"/>
</dbReference>
<dbReference type="SMART" id="SM00387">
    <property type="entry name" value="HATPase_c"/>
    <property type="match status" value="1"/>
</dbReference>
<dbReference type="InterPro" id="IPR002545">
    <property type="entry name" value="CheW-lke_dom"/>
</dbReference>
<dbReference type="GO" id="GO:0005524">
    <property type="term" value="F:ATP binding"/>
    <property type="evidence" value="ECO:0007669"/>
    <property type="project" value="UniProtKB-KW"/>
</dbReference>
<protein>
    <recommendedName>
        <fullName evidence="3">Chemotaxis protein CheA</fullName>
        <ecNumber evidence="2">2.7.13.3</ecNumber>
    </recommendedName>
</protein>
<dbReference type="FunFam" id="3.30.565.10:FF:000016">
    <property type="entry name" value="Chemotaxis protein CheA, putative"/>
    <property type="match status" value="1"/>
</dbReference>
<evidence type="ECO:0000256" key="2">
    <source>
        <dbReference type="ARBA" id="ARBA00012438"/>
    </source>
</evidence>
<dbReference type="InterPro" id="IPR036097">
    <property type="entry name" value="HisK_dim/P_sf"/>
</dbReference>
<dbReference type="SUPFAM" id="SSF55874">
    <property type="entry name" value="ATPase domain of HSP90 chaperone/DNA topoisomerase II/histidine kinase"/>
    <property type="match status" value="1"/>
</dbReference>
<dbReference type="InterPro" id="IPR005467">
    <property type="entry name" value="His_kinase_dom"/>
</dbReference>
<dbReference type="CDD" id="cd00731">
    <property type="entry name" value="CheA_reg"/>
    <property type="match status" value="1"/>
</dbReference>
<keyword evidence="5 12" id="KW-0597">Phosphoprotein</keyword>
<feature type="domain" description="HPt" evidence="15">
    <location>
        <begin position="1"/>
        <end position="103"/>
    </location>
</feature>
<dbReference type="PRINTS" id="PR00344">
    <property type="entry name" value="BCTRLSENSOR"/>
</dbReference>
<dbReference type="PROSITE" id="PS50851">
    <property type="entry name" value="CHEW"/>
    <property type="match status" value="1"/>
</dbReference>
<dbReference type="eggNOG" id="COG0643">
    <property type="taxonomic scope" value="Bacteria"/>
</dbReference>
<keyword evidence="4" id="KW-0145">Chemotaxis</keyword>
<keyword evidence="9" id="KW-0067">ATP-binding</keyword>
<dbReference type="InterPro" id="IPR008207">
    <property type="entry name" value="Sig_transdc_His_kin_Hpt_dom"/>
</dbReference>
<dbReference type="GO" id="GO:0006935">
    <property type="term" value="P:chemotaxis"/>
    <property type="evidence" value="ECO:0007669"/>
    <property type="project" value="UniProtKB-KW"/>
</dbReference>
<evidence type="ECO:0000259" key="13">
    <source>
        <dbReference type="PROSITE" id="PS50109"/>
    </source>
</evidence>
<evidence type="ECO:0000259" key="15">
    <source>
        <dbReference type="PROSITE" id="PS50894"/>
    </source>
</evidence>
<comment type="catalytic activity">
    <reaction evidence="1">
        <text>ATP + protein L-histidine = ADP + protein N-phospho-L-histidine.</text>
        <dbReference type="EC" id="2.7.13.3"/>
    </reaction>
</comment>
<dbReference type="InterPro" id="IPR004105">
    <property type="entry name" value="CheA-like_dim"/>
</dbReference>
<dbReference type="GO" id="GO:0005737">
    <property type="term" value="C:cytoplasm"/>
    <property type="evidence" value="ECO:0007669"/>
    <property type="project" value="InterPro"/>
</dbReference>
<comment type="function">
    <text evidence="11">Involved in the transmission of sensory signals from the chemoreceptors to the flagellar motors. CheA is autophosphorylated; it can transfer its phosphate group to either CheB or CheY.</text>
</comment>
<dbReference type="PATRIC" id="fig|929558.5.peg.2093"/>
<dbReference type="PROSITE" id="PS50894">
    <property type="entry name" value="HPT"/>
    <property type="match status" value="1"/>
</dbReference>
<evidence type="ECO:0000313" key="16">
    <source>
        <dbReference type="EMBL" id="EHP30625.1"/>
    </source>
</evidence>
<dbReference type="PROSITE" id="PS50109">
    <property type="entry name" value="HIS_KIN"/>
    <property type="match status" value="1"/>
</dbReference>
<accession>H1FXC9</accession>
<evidence type="ECO:0000313" key="17">
    <source>
        <dbReference type="Proteomes" id="UP000006431"/>
    </source>
</evidence>
<dbReference type="OrthoDB" id="9803176at2"/>
<dbReference type="AlphaFoldDB" id="B6BJA4"/>
<gene>
    <name evidence="16" type="primary">cheA3</name>
    <name evidence="16" type="ORF">SMGD1_2102</name>
</gene>
<evidence type="ECO:0000259" key="14">
    <source>
        <dbReference type="PROSITE" id="PS50851"/>
    </source>
</evidence>
<keyword evidence="7" id="KW-0547">Nucleotide-binding</keyword>
<sequence>MTKDKIREIFIEEATEIIEKLDIDIVDFEDTPEDKNLINELFRGVHTLKGSANSFGFNRLGQFVHSFEDVLDHYRSSDEIVTHENIDIFLQAVCIIKDVLSLEVNGEGGLPENFDETIDAMKEMISKKVTKSSPSKVSAKPLADLSVEFSELNLSKSVNGIKFSADEIINYSSKLEDGEELYHISFSLDEDIYFRGFDHAKLFKLLSEEGHILESWWDMSDIPDLTTFDPQKSTIGRVDLILASRSPSSDIHELFEYIEEHEFTMEYINKIFDKTLQEEMPSVEDDIEEIVEEKNEESVGRSINNREVRSFVKVNTSKLDELFASIGELVVAQNFIAENEDIKRIKSERVTQTMSLLSKITKLIQSKVMSLRMVAIGDTFDKMKLVARDASRKINKEISLELHGVETEIDKIMIDELSNPLIHLIRNAIDHGLESNPEDRAKLGKPAVGRISLRAFHKGGSIAIEVSDDGRGINRDKIFAKALEKGLVKKDDELSDSQIYALIMEPGFSTLETVTDLSGRGVGLDVVVASINKLHGKVEIKSQLGKGTTFTIILPLTLAIIDGMLVSSAGNTFIIPTLSVIESFFPSKNMVHTIKHKGEFVDLRGEMLPVVRLNQTLELDDKAPNIWESTLICVDSAHGKYTILIDDLIGRQQVVIKSLGPVLSRLKEFSGSAIMGSGEIALILNVEELINYGEYN</sequence>
<evidence type="ECO:0000256" key="6">
    <source>
        <dbReference type="ARBA" id="ARBA00022679"/>
    </source>
</evidence>
<dbReference type="Gene3D" id="2.30.30.40">
    <property type="entry name" value="SH3 Domains"/>
    <property type="match status" value="1"/>
</dbReference>
<feature type="domain" description="CheW-like" evidence="14">
    <location>
        <begin position="560"/>
        <end position="695"/>
    </location>
</feature>
<dbReference type="RefSeq" id="WP_008334936.1">
    <property type="nucleotide sequence ID" value="NZ_AFRZ01000001.1"/>
</dbReference>
<keyword evidence="6 16" id="KW-0808">Transferase</keyword>
<dbReference type="CDD" id="cd00088">
    <property type="entry name" value="HPT"/>
    <property type="match status" value="1"/>
</dbReference>
<name>B6BJA4_SULGG</name>
<dbReference type="InterPro" id="IPR036890">
    <property type="entry name" value="HATPase_C_sf"/>
</dbReference>
<dbReference type="InterPro" id="IPR036061">
    <property type="entry name" value="CheW-like_dom_sf"/>
</dbReference>
<dbReference type="InterPro" id="IPR003594">
    <property type="entry name" value="HATPase_dom"/>
</dbReference>
<evidence type="ECO:0000256" key="8">
    <source>
        <dbReference type="ARBA" id="ARBA00022777"/>
    </source>
</evidence>
<dbReference type="Pfam" id="PF01627">
    <property type="entry name" value="Hpt"/>
    <property type="match status" value="1"/>
</dbReference>
<keyword evidence="17" id="KW-1185">Reference proteome</keyword>
<evidence type="ECO:0000256" key="1">
    <source>
        <dbReference type="ARBA" id="ARBA00000085"/>
    </source>
</evidence>
<dbReference type="SUPFAM" id="SSF50341">
    <property type="entry name" value="CheW-like"/>
    <property type="match status" value="1"/>
</dbReference>
<reference evidence="16 17" key="1">
    <citation type="journal article" date="2012" name="Proc. Natl. Acad. Sci. U.S.A.">
        <title>Genome and physiology of a model Epsilonproteobacterium responsible for sulfide detoxification in marine oxygen depletion zones.</title>
        <authorList>
            <person name="Grote J."/>
            <person name="Schott T."/>
            <person name="Bruckner C.G."/>
            <person name="Glockner F.O."/>
            <person name="Jost G."/>
            <person name="Teeling H."/>
            <person name="Labrenz M."/>
            <person name="Jurgens K."/>
        </authorList>
    </citation>
    <scope>NUCLEOTIDE SEQUENCE [LARGE SCALE GENOMIC DNA]</scope>
    <source>
        <strain evidence="16 17">GD1</strain>
    </source>
</reference>
<dbReference type="SUPFAM" id="SSF47384">
    <property type="entry name" value="Homodimeric domain of signal transducing histidine kinase"/>
    <property type="match status" value="1"/>
</dbReference>
<keyword evidence="8 16" id="KW-0418">Kinase</keyword>
<dbReference type="Gene3D" id="1.20.120.160">
    <property type="entry name" value="HPT domain"/>
    <property type="match status" value="1"/>
</dbReference>
<comment type="caution">
    <text evidence="16">The sequence shown here is derived from an EMBL/GenBank/DDBJ whole genome shotgun (WGS) entry which is preliminary data.</text>
</comment>
<dbReference type="EMBL" id="AFRZ01000001">
    <property type="protein sequence ID" value="EHP30625.1"/>
    <property type="molecule type" value="Genomic_DNA"/>
</dbReference>
<dbReference type="InterPro" id="IPR037006">
    <property type="entry name" value="CheA-like_homodim_sf"/>
</dbReference>
<dbReference type="Gene3D" id="3.30.565.10">
    <property type="entry name" value="Histidine kinase-like ATPase, C-terminal domain"/>
    <property type="match status" value="1"/>
</dbReference>
<evidence type="ECO:0000256" key="9">
    <source>
        <dbReference type="ARBA" id="ARBA00022840"/>
    </source>
</evidence>
<accession>B6BJA4</accession>
<evidence type="ECO:0000256" key="5">
    <source>
        <dbReference type="ARBA" id="ARBA00022553"/>
    </source>
</evidence>
<evidence type="ECO:0000256" key="7">
    <source>
        <dbReference type="ARBA" id="ARBA00022741"/>
    </source>
</evidence>
<evidence type="ECO:0000256" key="12">
    <source>
        <dbReference type="PROSITE-ProRule" id="PRU00110"/>
    </source>
</evidence>
<dbReference type="SMART" id="SM01231">
    <property type="entry name" value="H-kinase_dim"/>
    <property type="match status" value="1"/>
</dbReference>
<dbReference type="HOGENOM" id="CLU_000650_3_6_7"/>
<dbReference type="PANTHER" id="PTHR43395:SF10">
    <property type="entry name" value="CHEMOTAXIS PROTEIN CHEA"/>
    <property type="match status" value="1"/>
</dbReference>
<feature type="domain" description="Histidine kinase" evidence="13">
    <location>
        <begin position="317"/>
        <end position="558"/>
    </location>
</feature>
<dbReference type="InterPro" id="IPR051315">
    <property type="entry name" value="Bact_Chemotaxis_CheA"/>
</dbReference>
<proteinExistence type="predicted"/>
<dbReference type="Pfam" id="PF02518">
    <property type="entry name" value="HATPase_c"/>
    <property type="match status" value="1"/>
</dbReference>
<dbReference type="Gene3D" id="1.10.287.560">
    <property type="entry name" value="Histidine kinase CheA-like, homodimeric domain"/>
    <property type="match status" value="1"/>
</dbReference>
<organism evidence="16 17">
    <name type="scientific">Sulfurimonas gotlandica (strain DSM 19862 / JCM 16533 / GD1)</name>
    <dbReference type="NCBI Taxonomy" id="929558"/>
    <lineage>
        <taxon>Bacteria</taxon>
        <taxon>Pseudomonadati</taxon>
        <taxon>Campylobacterota</taxon>
        <taxon>Epsilonproteobacteria</taxon>
        <taxon>Campylobacterales</taxon>
        <taxon>Sulfurimonadaceae</taxon>
        <taxon>Sulfurimonas</taxon>
    </lineage>
</organism>
<evidence type="ECO:0000256" key="4">
    <source>
        <dbReference type="ARBA" id="ARBA00022500"/>
    </source>
</evidence>
<dbReference type="Proteomes" id="UP000006431">
    <property type="component" value="Unassembled WGS sequence"/>
</dbReference>
<dbReference type="SUPFAM" id="SSF47226">
    <property type="entry name" value="Histidine-containing phosphotransfer domain, HPT domain"/>
    <property type="match status" value="1"/>
</dbReference>
<feature type="modified residue" description="Phosphohistidine" evidence="12">
    <location>
        <position position="46"/>
    </location>
</feature>
<dbReference type="InterPro" id="IPR036641">
    <property type="entry name" value="HPT_dom_sf"/>
</dbReference>
<evidence type="ECO:0000256" key="3">
    <source>
        <dbReference type="ARBA" id="ARBA00021495"/>
    </source>
</evidence>
<dbReference type="Pfam" id="PF02895">
    <property type="entry name" value="H-kinase_dim"/>
    <property type="match status" value="1"/>
</dbReference>
<dbReference type="SMART" id="SM00073">
    <property type="entry name" value="HPT"/>
    <property type="match status" value="1"/>
</dbReference>
<keyword evidence="10" id="KW-0902">Two-component regulatory system</keyword>
<evidence type="ECO:0000256" key="11">
    <source>
        <dbReference type="ARBA" id="ARBA00035100"/>
    </source>
</evidence>
<dbReference type="Pfam" id="PF01584">
    <property type="entry name" value="CheW"/>
    <property type="match status" value="1"/>
</dbReference>